<evidence type="ECO:0000313" key="3">
    <source>
        <dbReference type="Proteomes" id="UP000613740"/>
    </source>
</evidence>
<dbReference type="Proteomes" id="UP000613740">
    <property type="component" value="Unassembled WGS sequence"/>
</dbReference>
<gene>
    <name evidence="2" type="ORF">HYH02_000831</name>
</gene>
<feature type="region of interest" description="Disordered" evidence="1">
    <location>
        <begin position="25"/>
        <end position="69"/>
    </location>
</feature>
<keyword evidence="3" id="KW-1185">Reference proteome</keyword>
<feature type="compositionally biased region" description="Low complexity" evidence="1">
    <location>
        <begin position="126"/>
        <end position="138"/>
    </location>
</feature>
<dbReference type="InterPro" id="IPR016084">
    <property type="entry name" value="Haem_Oase-like_multi-hlx"/>
</dbReference>
<sequence length="465" mass="46481">MLHKSCHRLEAQRVGPARHAIVAAASKTAGKGFGNKSAKQEDGKKPGDDKRVAREAASGAAKARPVRPEEAARGKLDYVQVADWGDGTRSKLGELKMVSHVTTYEGSAAAAAAAAAVAGALGAAAAPGGAPGGAAARSAGGGGGGGGQAVDSRPFHTQLAHQLKMAEARGALAVAGPPPPPVSQWGWREGRYRQYLADLAEVHAALEAALTEATASVSSTSTSGTGSSGDGSSSLTAVASVAAHEQQPGPHTALAHMRPGRLGLERSAVLRRDLAALLATAEQAPEAVTAGVGAAERHRSGGEASTSDAAPSSGKGNQAGTGAGSAAAVAVAAAPPAGPMARSYGQVLNRLGRVAAAGETEQERQGAALRLLAHAAVLHMVGQAAWTALGATATERLGLLPRGAAAAYHDYPEQVKDPCVTLAAALDAAGAQLAARPEWVQVVFEEVSGAMTKTSLLLTALAHRD</sequence>
<evidence type="ECO:0000313" key="2">
    <source>
        <dbReference type="EMBL" id="KAG2455006.1"/>
    </source>
</evidence>
<reference evidence="2" key="1">
    <citation type="journal article" date="2020" name="bioRxiv">
        <title>Comparative genomics of Chlamydomonas.</title>
        <authorList>
            <person name="Craig R.J."/>
            <person name="Hasan A.R."/>
            <person name="Ness R.W."/>
            <person name="Keightley P.D."/>
        </authorList>
    </citation>
    <scope>NUCLEOTIDE SEQUENCE</scope>
    <source>
        <strain evidence="2">CCAP 11/173</strain>
    </source>
</reference>
<comment type="caution">
    <text evidence="2">The sequence shown here is derived from an EMBL/GenBank/DDBJ whole genome shotgun (WGS) entry which is preliminary data.</text>
</comment>
<organism evidence="2 3">
    <name type="scientific">Chlamydomonas schloesseri</name>
    <dbReference type="NCBI Taxonomy" id="2026947"/>
    <lineage>
        <taxon>Eukaryota</taxon>
        <taxon>Viridiplantae</taxon>
        <taxon>Chlorophyta</taxon>
        <taxon>core chlorophytes</taxon>
        <taxon>Chlorophyceae</taxon>
        <taxon>CS clade</taxon>
        <taxon>Chlamydomonadales</taxon>
        <taxon>Chlamydomonadaceae</taxon>
        <taxon>Chlamydomonas</taxon>
    </lineage>
</organism>
<feature type="compositionally biased region" description="Gly residues" evidence="1">
    <location>
        <begin position="139"/>
        <end position="148"/>
    </location>
</feature>
<accession>A0A835WWK1</accession>
<proteinExistence type="predicted"/>
<dbReference type="OrthoDB" id="15304at2759"/>
<feature type="compositionally biased region" description="Polar residues" evidence="1">
    <location>
        <begin position="303"/>
        <end position="316"/>
    </location>
</feature>
<dbReference type="EMBL" id="JAEHOD010000001">
    <property type="protein sequence ID" value="KAG2455006.1"/>
    <property type="molecule type" value="Genomic_DNA"/>
</dbReference>
<evidence type="ECO:0000256" key="1">
    <source>
        <dbReference type="SAM" id="MobiDB-lite"/>
    </source>
</evidence>
<dbReference type="Gene3D" id="1.20.910.10">
    <property type="entry name" value="Heme oxygenase-like"/>
    <property type="match status" value="1"/>
</dbReference>
<feature type="region of interest" description="Disordered" evidence="1">
    <location>
        <begin position="240"/>
        <end position="259"/>
    </location>
</feature>
<name>A0A835WWK1_9CHLO</name>
<protein>
    <submittedName>
        <fullName evidence="2">Uncharacterized protein</fullName>
    </submittedName>
</protein>
<feature type="region of interest" description="Disordered" evidence="1">
    <location>
        <begin position="213"/>
        <end position="234"/>
    </location>
</feature>
<dbReference type="AlphaFoldDB" id="A0A835WWK1"/>
<feature type="compositionally biased region" description="Basic and acidic residues" evidence="1">
    <location>
        <begin position="38"/>
        <end position="54"/>
    </location>
</feature>
<feature type="region of interest" description="Disordered" evidence="1">
    <location>
        <begin position="286"/>
        <end position="322"/>
    </location>
</feature>
<feature type="region of interest" description="Disordered" evidence="1">
    <location>
        <begin position="126"/>
        <end position="152"/>
    </location>
</feature>